<feature type="domain" description="DNA polymerase III beta sliding clamp central" evidence="12">
    <location>
        <begin position="127"/>
        <end position="246"/>
    </location>
</feature>
<evidence type="ECO:0000256" key="6">
    <source>
        <dbReference type="ARBA" id="ARBA00022705"/>
    </source>
</evidence>
<evidence type="ECO:0000256" key="3">
    <source>
        <dbReference type="ARBA" id="ARBA00022490"/>
    </source>
</evidence>
<keyword evidence="5 9" id="KW-0548">Nucleotidyltransferase</keyword>
<evidence type="ECO:0000256" key="8">
    <source>
        <dbReference type="ARBA" id="ARBA00023125"/>
    </source>
</evidence>
<evidence type="ECO:0000256" key="10">
    <source>
        <dbReference type="SAM" id="MobiDB-lite"/>
    </source>
</evidence>
<dbReference type="Pfam" id="PF02767">
    <property type="entry name" value="DNA_pol3_beta_2"/>
    <property type="match status" value="1"/>
</dbReference>
<evidence type="ECO:0000259" key="11">
    <source>
        <dbReference type="Pfam" id="PF00712"/>
    </source>
</evidence>
<dbReference type="CDD" id="cd00140">
    <property type="entry name" value="beta_clamp"/>
    <property type="match status" value="1"/>
</dbReference>
<comment type="similarity">
    <text evidence="2 9">Belongs to the beta sliding clamp family.</text>
</comment>
<accession>A0A495IKZ2</accession>
<dbReference type="EMBL" id="RBKS01000001">
    <property type="protein sequence ID" value="RKR75826.1"/>
    <property type="molecule type" value="Genomic_DNA"/>
</dbReference>
<keyword evidence="6 9" id="KW-0235">DNA replication</keyword>
<evidence type="ECO:0000259" key="12">
    <source>
        <dbReference type="Pfam" id="PF02767"/>
    </source>
</evidence>
<evidence type="ECO:0000256" key="1">
    <source>
        <dbReference type="ARBA" id="ARBA00004496"/>
    </source>
</evidence>
<comment type="caution">
    <text evidence="14">The sequence shown here is derived from an EMBL/GenBank/DDBJ whole genome shotgun (WGS) entry which is preliminary data.</text>
</comment>
<dbReference type="GO" id="GO:0008408">
    <property type="term" value="F:3'-5' exonuclease activity"/>
    <property type="evidence" value="ECO:0007669"/>
    <property type="project" value="InterPro"/>
</dbReference>
<dbReference type="GO" id="GO:0005737">
    <property type="term" value="C:cytoplasm"/>
    <property type="evidence" value="ECO:0007669"/>
    <property type="project" value="UniProtKB-SubCell"/>
</dbReference>
<keyword evidence="7 9" id="KW-0239">DNA-directed DNA polymerase</keyword>
<dbReference type="SMART" id="SM00480">
    <property type="entry name" value="POL3Bc"/>
    <property type="match status" value="1"/>
</dbReference>
<feature type="region of interest" description="Disordered" evidence="10">
    <location>
        <begin position="350"/>
        <end position="370"/>
    </location>
</feature>
<dbReference type="InterPro" id="IPR001001">
    <property type="entry name" value="DNA_polIII_beta"/>
</dbReference>
<evidence type="ECO:0000313" key="15">
    <source>
        <dbReference type="Proteomes" id="UP000280008"/>
    </source>
</evidence>
<dbReference type="Proteomes" id="UP000280008">
    <property type="component" value="Unassembled WGS sequence"/>
</dbReference>
<keyword evidence="4 9" id="KW-0808">Transferase</keyword>
<feature type="domain" description="DNA polymerase III beta sliding clamp C-terminal" evidence="13">
    <location>
        <begin position="249"/>
        <end position="349"/>
    </location>
</feature>
<dbReference type="InterPro" id="IPR046938">
    <property type="entry name" value="DNA_clamp_sf"/>
</dbReference>
<keyword evidence="8" id="KW-0238">DNA-binding</keyword>
<evidence type="ECO:0000259" key="13">
    <source>
        <dbReference type="Pfam" id="PF02768"/>
    </source>
</evidence>
<dbReference type="InterPro" id="IPR022634">
    <property type="entry name" value="DNA_polIII_beta_N"/>
</dbReference>
<dbReference type="Pfam" id="PF02768">
    <property type="entry name" value="DNA_pol3_beta_3"/>
    <property type="match status" value="1"/>
</dbReference>
<dbReference type="PANTHER" id="PTHR30478:SF0">
    <property type="entry name" value="BETA SLIDING CLAMP"/>
    <property type="match status" value="1"/>
</dbReference>
<comment type="subcellular location">
    <subcellularLocation>
        <location evidence="1 9">Cytoplasm</location>
    </subcellularLocation>
</comment>
<evidence type="ECO:0000256" key="7">
    <source>
        <dbReference type="ARBA" id="ARBA00022932"/>
    </source>
</evidence>
<dbReference type="GO" id="GO:0003677">
    <property type="term" value="F:DNA binding"/>
    <property type="evidence" value="ECO:0007669"/>
    <property type="project" value="UniProtKB-UniRule"/>
</dbReference>
<dbReference type="GO" id="GO:0003887">
    <property type="term" value="F:DNA-directed DNA polymerase activity"/>
    <property type="evidence" value="ECO:0007669"/>
    <property type="project" value="UniProtKB-UniRule"/>
</dbReference>
<comment type="function">
    <text evidence="9">Confers DNA tethering and processivity to DNA polymerases and other proteins. Acts as a clamp, forming a ring around DNA (a reaction catalyzed by the clamp-loading complex) which diffuses in an ATP-independent manner freely and bidirectionally along dsDNA. Initially characterized for its ability to contact the catalytic subunit of DNA polymerase III (Pol III), a complex, multichain enzyme responsible for most of the replicative synthesis in bacteria; Pol III exhibits 3'-5' exonuclease proofreading activity. The beta chain is required for initiation of replication as well as for processivity of DNA replication.</text>
</comment>
<proteinExistence type="inferred from homology"/>
<feature type="domain" description="DNA polymerase III beta sliding clamp N-terminal" evidence="11">
    <location>
        <begin position="1"/>
        <end position="118"/>
    </location>
</feature>
<dbReference type="OrthoDB" id="468978at2"/>
<dbReference type="AlphaFoldDB" id="A0A495IKZ2"/>
<keyword evidence="3 9" id="KW-0963">Cytoplasm</keyword>
<dbReference type="Pfam" id="PF00712">
    <property type="entry name" value="DNA_pol3_beta"/>
    <property type="match status" value="1"/>
</dbReference>
<evidence type="ECO:0000313" key="14">
    <source>
        <dbReference type="EMBL" id="RKR75826.1"/>
    </source>
</evidence>
<evidence type="ECO:0000256" key="5">
    <source>
        <dbReference type="ARBA" id="ARBA00022695"/>
    </source>
</evidence>
<protein>
    <recommendedName>
        <fullName evidence="9">Beta sliding clamp</fullName>
    </recommendedName>
</protein>
<evidence type="ECO:0000256" key="9">
    <source>
        <dbReference type="PIRNR" id="PIRNR000804"/>
    </source>
</evidence>
<dbReference type="Gene3D" id="3.10.150.10">
    <property type="entry name" value="DNA Polymerase III, subunit A, domain 2"/>
    <property type="match status" value="3"/>
</dbReference>
<dbReference type="SUPFAM" id="SSF55979">
    <property type="entry name" value="DNA clamp"/>
    <property type="match status" value="3"/>
</dbReference>
<dbReference type="GO" id="GO:0006271">
    <property type="term" value="P:DNA strand elongation involved in DNA replication"/>
    <property type="evidence" value="ECO:0007669"/>
    <property type="project" value="TreeGrafter"/>
</dbReference>
<dbReference type="NCBIfam" id="TIGR00663">
    <property type="entry name" value="dnan"/>
    <property type="match status" value="1"/>
</dbReference>
<sequence>MKFQVNRDVFSDAVSFAVKLLPQRTTLPILSGVLIEAHEGGLTLSSFDYEVSSQTSIAAEIDEPGTILVSGRLLADIANRLPNAPVTFTTEDTRISVRCGSASFSLLSMPVEEYPTLPTAGEQSGVVPGDAFSLAVSQVAVAASRDDVTPVITGVQLEVTENALSLVATDRYRVAVRGIDWDPGTAASTETLTALVPARTLQEVGKTFGNASTLSVSITGSDERELIAFQAENKTVTSLLIKGNFPPVKRLFPETVDNYAVMNTAELVEATRRVSLVLEREAALRFTFTIDGLTLEAIGSEQAQASESIDALLTGDDTVVSLKPQFLLDGLGAVHSEFVRISFTKTENPNKPGPVLITSQSSKDQPGADSYKYLLQPNLLLR</sequence>
<gene>
    <name evidence="14" type="ORF">C8E83_2985</name>
</gene>
<dbReference type="GO" id="GO:0009360">
    <property type="term" value="C:DNA polymerase III complex"/>
    <property type="evidence" value="ECO:0007669"/>
    <property type="project" value="InterPro"/>
</dbReference>
<dbReference type="PANTHER" id="PTHR30478">
    <property type="entry name" value="DNA POLYMERASE III SUBUNIT BETA"/>
    <property type="match status" value="1"/>
</dbReference>
<comment type="subunit">
    <text evidence="9">Forms a ring-shaped head-to-tail homodimer around DNA.</text>
</comment>
<dbReference type="InterPro" id="IPR022635">
    <property type="entry name" value="DNA_polIII_beta_C"/>
</dbReference>
<dbReference type="RefSeq" id="WP_121370593.1">
    <property type="nucleotide sequence ID" value="NZ_RBKS01000001.1"/>
</dbReference>
<dbReference type="InterPro" id="IPR022637">
    <property type="entry name" value="DNA_polIII_beta_cen"/>
</dbReference>
<evidence type="ECO:0000256" key="4">
    <source>
        <dbReference type="ARBA" id="ARBA00022679"/>
    </source>
</evidence>
<organism evidence="14 15">
    <name type="scientific">Frondihabitans australicus</name>
    <dbReference type="NCBI Taxonomy" id="386892"/>
    <lineage>
        <taxon>Bacteria</taxon>
        <taxon>Bacillati</taxon>
        <taxon>Actinomycetota</taxon>
        <taxon>Actinomycetes</taxon>
        <taxon>Micrococcales</taxon>
        <taxon>Microbacteriaceae</taxon>
        <taxon>Frondihabitans</taxon>
    </lineage>
</organism>
<keyword evidence="15" id="KW-1185">Reference proteome</keyword>
<name>A0A495IKZ2_9MICO</name>
<evidence type="ECO:0000256" key="2">
    <source>
        <dbReference type="ARBA" id="ARBA00010752"/>
    </source>
</evidence>
<dbReference type="PIRSF" id="PIRSF000804">
    <property type="entry name" value="DNA_pol_III_b"/>
    <property type="match status" value="1"/>
</dbReference>
<reference evidence="14 15" key="1">
    <citation type="submission" date="2018-10" db="EMBL/GenBank/DDBJ databases">
        <title>Sequencing the genomes of 1000 actinobacteria strains.</title>
        <authorList>
            <person name="Klenk H.-P."/>
        </authorList>
    </citation>
    <scope>NUCLEOTIDE SEQUENCE [LARGE SCALE GENOMIC DNA]</scope>
    <source>
        <strain evidence="14 15">DSM 17894</strain>
    </source>
</reference>